<evidence type="ECO:0000256" key="1">
    <source>
        <dbReference type="SAM" id="MobiDB-lite"/>
    </source>
</evidence>
<gene>
    <name evidence="3" type="ORF">RhiirA4_483169</name>
</gene>
<dbReference type="EMBL" id="LLXI01003882">
    <property type="protein sequence ID" value="PKY59976.1"/>
    <property type="molecule type" value="Genomic_DNA"/>
</dbReference>
<dbReference type="InterPro" id="IPR058524">
    <property type="entry name" value="DUF8211"/>
</dbReference>
<feature type="compositionally biased region" description="Polar residues" evidence="1">
    <location>
        <begin position="388"/>
        <end position="404"/>
    </location>
</feature>
<organism evidence="3 4">
    <name type="scientific">Rhizophagus irregularis</name>
    <dbReference type="NCBI Taxonomy" id="588596"/>
    <lineage>
        <taxon>Eukaryota</taxon>
        <taxon>Fungi</taxon>
        <taxon>Fungi incertae sedis</taxon>
        <taxon>Mucoromycota</taxon>
        <taxon>Glomeromycotina</taxon>
        <taxon>Glomeromycetes</taxon>
        <taxon>Glomerales</taxon>
        <taxon>Glomeraceae</taxon>
        <taxon>Rhizophagus</taxon>
    </lineage>
</organism>
<evidence type="ECO:0000313" key="3">
    <source>
        <dbReference type="EMBL" id="PKY59976.1"/>
    </source>
</evidence>
<dbReference type="Pfam" id="PF26638">
    <property type="entry name" value="DUF8211"/>
    <property type="match status" value="1"/>
</dbReference>
<dbReference type="VEuPathDB" id="FungiDB:RhiirFUN_026847"/>
<accession>A0A2I1HM80</accession>
<reference evidence="3 4" key="1">
    <citation type="submission" date="2015-10" db="EMBL/GenBank/DDBJ databases">
        <title>Genome analyses suggest a sexual origin of heterokaryosis in a supposedly ancient asexual fungus.</title>
        <authorList>
            <person name="Ropars J."/>
            <person name="Sedzielewska K."/>
            <person name="Noel J."/>
            <person name="Charron P."/>
            <person name="Farinelli L."/>
            <person name="Marton T."/>
            <person name="Kruger M."/>
            <person name="Pelin A."/>
            <person name="Brachmann A."/>
            <person name="Corradi N."/>
        </authorList>
    </citation>
    <scope>NUCLEOTIDE SEQUENCE [LARGE SCALE GENOMIC DNA]</scope>
    <source>
        <strain evidence="3 4">A4</strain>
    </source>
</reference>
<dbReference type="Proteomes" id="UP000234323">
    <property type="component" value="Unassembled WGS sequence"/>
</dbReference>
<feature type="region of interest" description="Disordered" evidence="1">
    <location>
        <begin position="369"/>
        <end position="404"/>
    </location>
</feature>
<sequence>MWACGLHFHCKYENNIVVTNKPTTDTTIAINPSGRKKDFHADLIHQRWRNGDFKRIYSNRTGITYHSRYMVCNSSRPIKANRTYMYQKLVKGLKIIPSANARTAKKQMRCFERSTRRVLDSEIIKPGGILNVSTKLAAAKKKKFLFLGSQRLNLRVSHLKFKKLGSVPDQQDYTYKIPILDQRSRSQSDDMPSTLFSPSPYCPIPDMNIPPHYRDIIPPDPIYDDNDNFIVPDSQEWFIYMFNLSKSRNVRLTTADREKILQDRATYWGTTPKHNLNRARVVDNITTYNNTFHRIMSTHRHWQTSLRTAQKQRANDNIKMEMDNFFNAHPYLILDHHRRNYKLDFETLTSDDTKSVEIRPLKRDTYTTLSVDGPSITAKRSRLDPISASDSKQTGSSRDTTNTN</sequence>
<name>A0A2I1HM80_9GLOM</name>
<feature type="domain" description="DUF8211" evidence="2">
    <location>
        <begin position="40"/>
        <end position="177"/>
    </location>
</feature>
<evidence type="ECO:0000313" key="4">
    <source>
        <dbReference type="Proteomes" id="UP000234323"/>
    </source>
</evidence>
<dbReference type="VEuPathDB" id="FungiDB:FUN_003166"/>
<protein>
    <recommendedName>
        <fullName evidence="2">DUF8211 domain-containing protein</fullName>
    </recommendedName>
</protein>
<dbReference type="VEuPathDB" id="FungiDB:RhiirA1_480450"/>
<proteinExistence type="predicted"/>
<dbReference type="AlphaFoldDB" id="A0A2I1HM80"/>
<comment type="caution">
    <text evidence="3">The sequence shown here is derived from an EMBL/GenBank/DDBJ whole genome shotgun (WGS) entry which is preliminary data.</text>
</comment>
<keyword evidence="4" id="KW-1185">Reference proteome</keyword>
<evidence type="ECO:0000259" key="2">
    <source>
        <dbReference type="Pfam" id="PF26638"/>
    </source>
</evidence>